<dbReference type="InterPro" id="IPR003660">
    <property type="entry name" value="HAMP_dom"/>
</dbReference>
<dbReference type="EMBL" id="CP130144">
    <property type="protein sequence ID" value="WNZ43947.1"/>
    <property type="molecule type" value="Genomic_DNA"/>
</dbReference>
<organism evidence="8">
    <name type="scientific">Leptolyngbya boryana CZ1</name>
    <dbReference type="NCBI Taxonomy" id="3060204"/>
    <lineage>
        <taxon>Bacteria</taxon>
        <taxon>Bacillati</taxon>
        <taxon>Cyanobacteriota</taxon>
        <taxon>Cyanophyceae</taxon>
        <taxon>Leptolyngbyales</taxon>
        <taxon>Leptolyngbyaceae</taxon>
        <taxon>Leptolyngbya group</taxon>
        <taxon>Leptolyngbya</taxon>
    </lineage>
</organism>
<proteinExistence type="inferred from homology"/>
<dbReference type="PANTHER" id="PTHR12544:SF29">
    <property type="entry name" value="GLUTAMINASE"/>
    <property type="match status" value="1"/>
</dbReference>
<reference evidence="8" key="2">
    <citation type="submission" date="2023-07" db="EMBL/GenBank/DDBJ databases">
        <authorList>
            <person name="Bai X.-H."/>
            <person name="Wang H.-H."/>
            <person name="Wang J."/>
            <person name="Ma M.-Y."/>
            <person name="Hu H.-H."/>
            <person name="Song Z.-L."/>
            <person name="Ma H.-G."/>
            <person name="Fan Y."/>
            <person name="Du C.-Y."/>
            <person name="Xu J.-C."/>
        </authorList>
    </citation>
    <scope>NUCLEOTIDE SEQUENCE</scope>
    <source>
        <strain evidence="8">CZ1</strain>
    </source>
</reference>
<dbReference type="AlphaFoldDB" id="A0AA96WQE4"/>
<dbReference type="GO" id="GO:0016020">
    <property type="term" value="C:membrane"/>
    <property type="evidence" value="ECO:0007669"/>
    <property type="project" value="InterPro"/>
</dbReference>
<dbReference type="PROSITE" id="PS50885">
    <property type="entry name" value="HAMP"/>
    <property type="match status" value="1"/>
</dbReference>
<name>A0AA96WQE4_LEPBY</name>
<dbReference type="EC" id="3.5.1.2" evidence="3"/>
<evidence type="ECO:0000256" key="5">
    <source>
        <dbReference type="ARBA" id="ARBA00049534"/>
    </source>
</evidence>
<keyword evidence="4 8" id="KW-0378">Hydrolase</keyword>
<keyword evidence="6" id="KW-0175">Coiled coil</keyword>
<sequence length="435" mass="48817">MTDDHLALLTNSIQAATSPLRNYLVDLHQQYRSLKEGKRVVQMGHTQTKSDGFGICVISVDGQVFEVGDVAQQFPIQELSRALIYGLALEDWGRDYVNQRVGVKPVGEVANAILLDAPNRCPHNPIITTGAIVTTNLIRGGSVTERLRRILKLFQRYTGRELTVDALVFSAVKAQGHRERAIANFLLKFDLIGGSVEETLDLYFQHSTLLVSSHDIAMIGATLANGGTNPVTGEQAIPAEYVQDVTSVIMTCGMYERSGEWMRQVGMPAQTCTSGALLAVVPQKLGLGVFSPYLDQWGNSVRAVRVCEAISKEHHLHLFDIYERNQQMMKYIEQVNRITDAATALEKGRYDETNLSEVTQRTDELGQLARMFQRMADQVQAREQQLKQQIKTLQIEINKAEKDQKVAEIVESESFQNLKQKLDRMKKRRDQHDSS</sequence>
<dbReference type="GO" id="GO:0004359">
    <property type="term" value="F:glutaminase activity"/>
    <property type="evidence" value="ECO:0007669"/>
    <property type="project" value="UniProtKB-EC"/>
</dbReference>
<dbReference type="InterPro" id="IPR012338">
    <property type="entry name" value="Beta-lactam/transpept-like"/>
</dbReference>
<evidence type="ECO:0000259" key="7">
    <source>
        <dbReference type="PROSITE" id="PS50885"/>
    </source>
</evidence>
<evidence type="ECO:0000256" key="4">
    <source>
        <dbReference type="ARBA" id="ARBA00022801"/>
    </source>
</evidence>
<dbReference type="CDD" id="cd06225">
    <property type="entry name" value="HAMP"/>
    <property type="match status" value="1"/>
</dbReference>
<dbReference type="PANTHER" id="PTHR12544">
    <property type="entry name" value="GLUTAMINASE"/>
    <property type="match status" value="1"/>
</dbReference>
<dbReference type="RefSeq" id="WP_316426127.1">
    <property type="nucleotide sequence ID" value="NZ_CP130144.1"/>
</dbReference>
<evidence type="ECO:0000256" key="6">
    <source>
        <dbReference type="SAM" id="Coils"/>
    </source>
</evidence>
<evidence type="ECO:0000256" key="2">
    <source>
        <dbReference type="ARBA" id="ARBA00011881"/>
    </source>
</evidence>
<feature type="domain" description="HAMP" evidence="7">
    <location>
        <begin position="329"/>
        <end position="384"/>
    </location>
</feature>
<dbReference type="Pfam" id="PF04960">
    <property type="entry name" value="Glutaminase"/>
    <property type="match status" value="1"/>
</dbReference>
<accession>A0AA96WQE4</accession>
<dbReference type="Gene3D" id="3.40.710.10">
    <property type="entry name" value="DD-peptidase/beta-lactamase superfamily"/>
    <property type="match status" value="1"/>
</dbReference>
<comment type="similarity">
    <text evidence="1">Belongs to the glutaminase family.</text>
</comment>
<evidence type="ECO:0000256" key="3">
    <source>
        <dbReference type="ARBA" id="ARBA00012918"/>
    </source>
</evidence>
<dbReference type="GO" id="GO:0006543">
    <property type="term" value="P:L-glutamine catabolic process"/>
    <property type="evidence" value="ECO:0007669"/>
    <property type="project" value="TreeGrafter"/>
</dbReference>
<evidence type="ECO:0000313" key="8">
    <source>
        <dbReference type="EMBL" id="WNZ43947.1"/>
    </source>
</evidence>
<evidence type="ECO:0000256" key="1">
    <source>
        <dbReference type="ARBA" id="ARBA00011076"/>
    </source>
</evidence>
<comment type="catalytic activity">
    <reaction evidence="5">
        <text>L-glutamine + H2O = L-glutamate + NH4(+)</text>
        <dbReference type="Rhea" id="RHEA:15889"/>
        <dbReference type="ChEBI" id="CHEBI:15377"/>
        <dbReference type="ChEBI" id="CHEBI:28938"/>
        <dbReference type="ChEBI" id="CHEBI:29985"/>
        <dbReference type="ChEBI" id="CHEBI:58359"/>
        <dbReference type="EC" id="3.5.1.2"/>
    </reaction>
</comment>
<comment type="subunit">
    <text evidence="2">Homotetramer.</text>
</comment>
<feature type="coiled-coil region" evidence="6">
    <location>
        <begin position="369"/>
        <end position="435"/>
    </location>
</feature>
<reference evidence="8" key="1">
    <citation type="journal article" date="2023" name="Plants (Basel)">
        <title>Genomic Analysis of Leptolyngbya boryana CZ1 Reveals Efficient Carbon Fixation Modules.</title>
        <authorList>
            <person name="Bai X."/>
            <person name="Wang H."/>
            <person name="Cheng W."/>
            <person name="Wang J."/>
            <person name="Ma M."/>
            <person name="Hu H."/>
            <person name="Song Z."/>
            <person name="Ma H."/>
            <person name="Fan Y."/>
            <person name="Du C."/>
            <person name="Xu J."/>
        </authorList>
    </citation>
    <scope>NUCLEOTIDE SEQUENCE</scope>
    <source>
        <strain evidence="8">CZ1</strain>
    </source>
</reference>
<dbReference type="SUPFAM" id="SSF56601">
    <property type="entry name" value="beta-lactamase/transpeptidase-like"/>
    <property type="match status" value="1"/>
</dbReference>
<dbReference type="GO" id="GO:0006537">
    <property type="term" value="P:glutamate biosynthetic process"/>
    <property type="evidence" value="ECO:0007669"/>
    <property type="project" value="TreeGrafter"/>
</dbReference>
<dbReference type="Pfam" id="PF00672">
    <property type="entry name" value="HAMP"/>
    <property type="match status" value="1"/>
</dbReference>
<dbReference type="Gene3D" id="6.10.340.10">
    <property type="match status" value="1"/>
</dbReference>
<protein>
    <recommendedName>
        <fullName evidence="3">glutaminase</fullName>
        <ecNumber evidence="3">3.5.1.2</ecNumber>
    </recommendedName>
</protein>
<gene>
    <name evidence="8" type="ORF">Q2T42_19100</name>
</gene>
<dbReference type="GO" id="GO:0007165">
    <property type="term" value="P:signal transduction"/>
    <property type="evidence" value="ECO:0007669"/>
    <property type="project" value="InterPro"/>
</dbReference>
<dbReference type="InterPro" id="IPR015868">
    <property type="entry name" value="Glutaminase"/>
</dbReference>